<feature type="compositionally biased region" description="Low complexity" evidence="1">
    <location>
        <begin position="80"/>
        <end position="91"/>
    </location>
</feature>
<accession>A0A3S5BF97</accession>
<comment type="caution">
    <text evidence="2">The sequence shown here is derived from an EMBL/GenBank/DDBJ whole genome shotgun (WGS) entry which is preliminary data.</text>
</comment>
<keyword evidence="3" id="KW-1185">Reference proteome</keyword>
<proteinExistence type="predicted"/>
<gene>
    <name evidence="2" type="ORF">PXEA_LOCUS15568</name>
</gene>
<sequence>MPPMQLLRQLDGRWCPAEDRPASGHSSSASPAATASASVSAGQHGLLASAVPEADIVSRAPGGLTTTADGDGDGNGNGDGDTASDAATSTLPPRRPEAAKGAGSSPAQSGGNLLADGHWPGLRQRITAARLARLSLDAWQASLAGNPVGTRTARPLGAPRPGRPDWRRSHAPLGRGVRGAPASDVGEATCGAPLAGSYAASIAHFSVNLQQVLYGLRPLLDYPIDEACLVRRSGTRLPRPVS</sequence>
<feature type="compositionally biased region" description="Low complexity" evidence="1">
    <location>
        <begin position="150"/>
        <end position="160"/>
    </location>
</feature>
<dbReference type="Proteomes" id="UP000784294">
    <property type="component" value="Unassembled WGS sequence"/>
</dbReference>
<protein>
    <submittedName>
        <fullName evidence="2">Uncharacterized protein</fullName>
    </submittedName>
</protein>
<feature type="region of interest" description="Disordered" evidence="1">
    <location>
        <begin position="1"/>
        <end position="116"/>
    </location>
</feature>
<evidence type="ECO:0000313" key="2">
    <source>
        <dbReference type="EMBL" id="VEL22128.1"/>
    </source>
</evidence>
<organism evidence="2 3">
    <name type="scientific">Protopolystoma xenopodis</name>
    <dbReference type="NCBI Taxonomy" id="117903"/>
    <lineage>
        <taxon>Eukaryota</taxon>
        <taxon>Metazoa</taxon>
        <taxon>Spiralia</taxon>
        <taxon>Lophotrochozoa</taxon>
        <taxon>Platyhelminthes</taxon>
        <taxon>Monogenea</taxon>
        <taxon>Polyopisthocotylea</taxon>
        <taxon>Polystomatidea</taxon>
        <taxon>Polystomatidae</taxon>
        <taxon>Protopolystoma</taxon>
    </lineage>
</organism>
<dbReference type="EMBL" id="CAAALY010054816">
    <property type="protein sequence ID" value="VEL22128.1"/>
    <property type="molecule type" value="Genomic_DNA"/>
</dbReference>
<name>A0A3S5BF97_9PLAT</name>
<feature type="region of interest" description="Disordered" evidence="1">
    <location>
        <begin position="148"/>
        <end position="184"/>
    </location>
</feature>
<dbReference type="AlphaFoldDB" id="A0A3S5BF97"/>
<evidence type="ECO:0000256" key="1">
    <source>
        <dbReference type="SAM" id="MobiDB-lite"/>
    </source>
</evidence>
<evidence type="ECO:0000313" key="3">
    <source>
        <dbReference type="Proteomes" id="UP000784294"/>
    </source>
</evidence>
<reference evidence="2" key="1">
    <citation type="submission" date="2018-11" db="EMBL/GenBank/DDBJ databases">
        <authorList>
            <consortium name="Pathogen Informatics"/>
        </authorList>
    </citation>
    <scope>NUCLEOTIDE SEQUENCE</scope>
</reference>
<feature type="compositionally biased region" description="Low complexity" evidence="1">
    <location>
        <begin position="23"/>
        <end position="41"/>
    </location>
</feature>